<organism evidence="1 2">
    <name type="scientific">Paracidovorax citrulli</name>
    <name type="common">Acidovorax citrulli</name>
    <dbReference type="NCBI Taxonomy" id="80869"/>
    <lineage>
        <taxon>Bacteria</taxon>
        <taxon>Pseudomonadati</taxon>
        <taxon>Pseudomonadota</taxon>
        <taxon>Betaproteobacteria</taxon>
        <taxon>Burkholderiales</taxon>
        <taxon>Comamonadaceae</taxon>
        <taxon>Paracidovorax</taxon>
    </lineage>
</organism>
<keyword evidence="2" id="KW-1185">Reference proteome</keyword>
<reference evidence="1 2" key="1">
    <citation type="submission" date="2023-06" db="EMBL/GenBank/DDBJ databases">
        <authorList>
            <person name="Ham H."/>
            <person name="Park D.S."/>
        </authorList>
    </citation>
    <scope>NUCLEOTIDE SEQUENCE [LARGE SCALE GENOMIC DNA]</scope>
    <source>
        <strain evidence="1 2">KACC 17005</strain>
    </source>
</reference>
<name>A0ABY9AT51_PARCI</name>
<gene>
    <name evidence="1" type="ORF">QRO08_05330</name>
</gene>
<evidence type="ECO:0000313" key="2">
    <source>
        <dbReference type="Proteomes" id="UP001242732"/>
    </source>
</evidence>
<dbReference type="InterPro" id="IPR028228">
    <property type="entry name" value="Imm53"/>
</dbReference>
<dbReference type="Pfam" id="PF15580">
    <property type="entry name" value="Imm53"/>
    <property type="match status" value="1"/>
</dbReference>
<dbReference type="Proteomes" id="UP001242732">
    <property type="component" value="Chromosome"/>
</dbReference>
<evidence type="ECO:0000313" key="1">
    <source>
        <dbReference type="EMBL" id="WIY49998.1"/>
    </source>
</evidence>
<protein>
    <submittedName>
        <fullName evidence="1">Immunity 53 family protein</fullName>
    </submittedName>
</protein>
<dbReference type="RefSeq" id="WP_011796827.1">
    <property type="nucleotide sequence ID" value="NZ_CP023687.1"/>
</dbReference>
<accession>A0ABY9AT51</accession>
<sequence length="104" mass="12147">MNAPEALKKLTKWNNEKYNENCEHEFTIEIKNIDNPGWSININGEAGKNPFTIQIERSEEDWLHIKATEEKFSAYGGVFNLEELIVHAVKWIEKQKPISNIFKD</sequence>
<proteinExistence type="predicted"/>
<dbReference type="EMBL" id="CP127363">
    <property type="protein sequence ID" value="WIY49998.1"/>
    <property type="molecule type" value="Genomic_DNA"/>
</dbReference>